<dbReference type="PATRIC" id="fig|280871.6.peg.3621"/>
<keyword evidence="5 7" id="KW-1133">Transmembrane helix</keyword>
<accession>A0A0D1LI27</accession>
<protein>
    <submittedName>
        <fullName evidence="8">Membrane protein</fullName>
    </submittedName>
</protein>
<comment type="similarity">
    <text evidence="2">Belongs to the UPF0719 family.</text>
</comment>
<dbReference type="OrthoDB" id="5191770at2"/>
<proteinExistence type="inferred from homology"/>
<comment type="caution">
    <text evidence="8">The sequence shown here is derived from an EMBL/GenBank/DDBJ whole genome shotgun (WGS) entry which is preliminary data.</text>
</comment>
<dbReference type="RefSeq" id="WP_043986596.1">
    <property type="nucleotide sequence ID" value="NZ_JXST01000024.1"/>
</dbReference>
<name>A0A0D1LI27_9MYCO</name>
<evidence type="ECO:0000256" key="5">
    <source>
        <dbReference type="ARBA" id="ARBA00022989"/>
    </source>
</evidence>
<dbReference type="PANTHER" id="PTHR40043">
    <property type="entry name" value="UPF0719 INNER MEMBRANE PROTEIN YJFL"/>
    <property type="match status" value="1"/>
</dbReference>
<evidence type="ECO:0000256" key="7">
    <source>
        <dbReference type="SAM" id="Phobius"/>
    </source>
</evidence>
<keyword evidence="4 7" id="KW-0812">Transmembrane</keyword>
<evidence type="ECO:0000256" key="1">
    <source>
        <dbReference type="ARBA" id="ARBA00004651"/>
    </source>
</evidence>
<feature type="transmembrane region" description="Helical" evidence="7">
    <location>
        <begin position="95"/>
        <end position="117"/>
    </location>
</feature>
<dbReference type="PANTHER" id="PTHR40043:SF1">
    <property type="entry name" value="UPF0719 INNER MEMBRANE PROTEIN YJFL"/>
    <property type="match status" value="1"/>
</dbReference>
<dbReference type="Proteomes" id="UP000032221">
    <property type="component" value="Unassembled WGS sequence"/>
</dbReference>
<gene>
    <name evidence="8" type="ORF">TL10_17495</name>
</gene>
<evidence type="ECO:0000313" key="8">
    <source>
        <dbReference type="EMBL" id="KIU15686.1"/>
    </source>
</evidence>
<reference evidence="8 9" key="1">
    <citation type="submission" date="2015-01" db="EMBL/GenBank/DDBJ databases">
        <title>Genome sequence of Mycobacterium llatzerense and Mycobacterium immunogenum recovered from brain abscess.</title>
        <authorList>
            <person name="Greninger A.L."/>
            <person name="Langelier C."/>
            <person name="Cunningham G."/>
            <person name="Chiu C.Y."/>
            <person name="Miller S."/>
        </authorList>
    </citation>
    <scope>NUCLEOTIDE SEQUENCE [LARGE SCALE GENOMIC DNA]</scope>
    <source>
        <strain evidence="8 9">CLUC14</strain>
    </source>
</reference>
<evidence type="ECO:0000256" key="2">
    <source>
        <dbReference type="ARBA" id="ARBA00005779"/>
    </source>
</evidence>
<organism evidence="8 9">
    <name type="scientific">Mycolicibacterium llatzerense</name>
    <dbReference type="NCBI Taxonomy" id="280871"/>
    <lineage>
        <taxon>Bacteria</taxon>
        <taxon>Bacillati</taxon>
        <taxon>Actinomycetota</taxon>
        <taxon>Actinomycetes</taxon>
        <taxon>Mycobacteriales</taxon>
        <taxon>Mycobacteriaceae</taxon>
        <taxon>Mycolicibacterium</taxon>
    </lineage>
</organism>
<feature type="transmembrane region" description="Helical" evidence="7">
    <location>
        <begin position="61"/>
        <end position="83"/>
    </location>
</feature>
<evidence type="ECO:0000256" key="3">
    <source>
        <dbReference type="ARBA" id="ARBA00022475"/>
    </source>
</evidence>
<evidence type="ECO:0000256" key="4">
    <source>
        <dbReference type="ARBA" id="ARBA00022692"/>
    </source>
</evidence>
<evidence type="ECO:0000313" key="9">
    <source>
        <dbReference type="Proteomes" id="UP000032221"/>
    </source>
</evidence>
<feature type="transmembrane region" description="Helical" evidence="7">
    <location>
        <begin position="129"/>
        <end position="150"/>
    </location>
</feature>
<keyword evidence="6 7" id="KW-0472">Membrane</keyword>
<evidence type="ECO:0000256" key="6">
    <source>
        <dbReference type="ARBA" id="ARBA00023136"/>
    </source>
</evidence>
<keyword evidence="3" id="KW-1003">Cell membrane</keyword>
<dbReference type="EMBL" id="JXST01000024">
    <property type="protein sequence ID" value="KIU15686.1"/>
    <property type="molecule type" value="Genomic_DNA"/>
</dbReference>
<dbReference type="InterPro" id="IPR007140">
    <property type="entry name" value="DUF350"/>
</dbReference>
<comment type="subcellular location">
    <subcellularLocation>
        <location evidence="1">Cell membrane</location>
        <topology evidence="1">Multi-pass membrane protein</topology>
    </subcellularLocation>
</comment>
<feature type="transmembrane region" description="Helical" evidence="7">
    <location>
        <begin position="20"/>
        <end position="41"/>
    </location>
</feature>
<keyword evidence="9" id="KW-1185">Reference proteome</keyword>
<dbReference type="Pfam" id="PF03994">
    <property type="entry name" value="DUF350"/>
    <property type="match status" value="1"/>
</dbReference>
<dbReference type="AlphaFoldDB" id="A0A0D1LI27"/>
<dbReference type="STRING" id="280871.TL10_17495"/>
<dbReference type="GO" id="GO:0005886">
    <property type="term" value="C:plasma membrane"/>
    <property type="evidence" value="ECO:0007669"/>
    <property type="project" value="UniProtKB-SubCell"/>
</dbReference>
<sequence>MNLAAIDFGTVHTDALIQNVVSAVLYFVVGVLVLAAGFVMVDVLTPGNLRRQVFVERRPNAVAVTAAMDVSLAAIIITAIHSSSDRLGQGLIDTLIYGLIGVALQGLALVAVELLAPGHFRNDIHSEDFHPAAVAVAVVLLAVGGINAAALT</sequence>